<dbReference type="Gene3D" id="3.40.1580.10">
    <property type="entry name" value="SMI1/KNR4-like"/>
    <property type="match status" value="1"/>
</dbReference>
<accession>A0A1J0WJ60</accession>
<feature type="domain" description="Knr4/Smi1-like" evidence="1">
    <location>
        <begin position="8"/>
        <end position="139"/>
    </location>
</feature>
<keyword evidence="3" id="KW-1185">Reference proteome</keyword>
<proteinExistence type="predicted"/>
<dbReference type="SMART" id="SM00860">
    <property type="entry name" value="SMI1_KNR4"/>
    <property type="match status" value="1"/>
</dbReference>
<dbReference type="KEGG" id="suam:BOO69_12970"/>
<dbReference type="RefSeq" id="WP_071972549.1">
    <property type="nucleotide sequence ID" value="NZ_CP018076.1"/>
</dbReference>
<evidence type="ECO:0000313" key="2">
    <source>
        <dbReference type="EMBL" id="APE44208.1"/>
    </source>
</evidence>
<organism evidence="2 3">
    <name type="scientific">Sulfitobacter alexandrii</name>
    <dbReference type="NCBI Taxonomy" id="1917485"/>
    <lineage>
        <taxon>Bacteria</taxon>
        <taxon>Pseudomonadati</taxon>
        <taxon>Pseudomonadota</taxon>
        <taxon>Alphaproteobacteria</taxon>
        <taxon>Rhodobacterales</taxon>
        <taxon>Roseobacteraceae</taxon>
        <taxon>Sulfitobacter</taxon>
    </lineage>
</organism>
<evidence type="ECO:0000313" key="3">
    <source>
        <dbReference type="Proteomes" id="UP000181897"/>
    </source>
</evidence>
<dbReference type="EMBL" id="CP018076">
    <property type="protein sequence ID" value="APE44208.1"/>
    <property type="molecule type" value="Genomic_DNA"/>
</dbReference>
<evidence type="ECO:0000259" key="1">
    <source>
        <dbReference type="SMART" id="SM00860"/>
    </source>
</evidence>
<dbReference type="Pfam" id="PF09346">
    <property type="entry name" value="SMI1_KNR4"/>
    <property type="match status" value="1"/>
</dbReference>
<reference evidence="2 3" key="1">
    <citation type="submission" date="2016-11" db="EMBL/GenBank/DDBJ databases">
        <title>Complete genome sequence of Sulfitobacter sp. AM1-D1, a toxic bacteria associated with marine dinoflagellate Alexandrium minutum in East China Sea.</title>
        <authorList>
            <person name="Yang Q."/>
            <person name="Zhang X."/>
            <person name="Tian X."/>
        </authorList>
    </citation>
    <scope>NUCLEOTIDE SEQUENCE [LARGE SCALE GENOMIC DNA]</scope>
    <source>
        <strain evidence="2 3">AM1-D1</strain>
    </source>
</reference>
<dbReference type="STRING" id="1917485.BOO69_12970"/>
<dbReference type="SUPFAM" id="SSF160631">
    <property type="entry name" value="SMI1/KNR4-like"/>
    <property type="match status" value="1"/>
</dbReference>
<dbReference type="Proteomes" id="UP000181897">
    <property type="component" value="Chromosome"/>
</dbReference>
<dbReference type="AlphaFoldDB" id="A0A1J0WJ60"/>
<gene>
    <name evidence="2" type="ORF">BOO69_12970</name>
</gene>
<dbReference type="InterPro" id="IPR018958">
    <property type="entry name" value="Knr4/Smi1-like_dom"/>
</dbReference>
<protein>
    <recommendedName>
        <fullName evidence="1">Knr4/Smi1-like domain-containing protein</fullName>
    </recommendedName>
</protein>
<name>A0A1J0WJ60_9RHOB</name>
<sequence>MRQPPPAGLAPDTLELLGRVLDARLPAPYRKWLAEHNGEMPENRRITFVEGGRETDTVLHYLYAVNAAEDYNDLWAYNRDYGAELRPWYIAIGGDVFGNPILLAVKGPDHGKVFFSNHENPFDDGLHVIADSFDAFLAGLGAGEP</sequence>
<dbReference type="InterPro" id="IPR037883">
    <property type="entry name" value="Knr4/Smi1-like_sf"/>
</dbReference>